<evidence type="ECO:0000259" key="11">
    <source>
        <dbReference type="PROSITE" id="PS50929"/>
    </source>
</evidence>
<evidence type="ECO:0000256" key="5">
    <source>
        <dbReference type="ARBA" id="ARBA00022741"/>
    </source>
</evidence>
<dbReference type="FunFam" id="1.20.1560.10:FF:000040">
    <property type="entry name" value="Multidrug ABC transporter ATP-binding protein"/>
    <property type="match status" value="1"/>
</dbReference>
<feature type="domain" description="ABC transmembrane type-1" evidence="11">
    <location>
        <begin position="16"/>
        <end position="298"/>
    </location>
</feature>
<evidence type="ECO:0000256" key="1">
    <source>
        <dbReference type="ARBA" id="ARBA00004651"/>
    </source>
</evidence>
<gene>
    <name evidence="12" type="ORF">EDD79_103311</name>
</gene>
<dbReference type="InterPro" id="IPR003439">
    <property type="entry name" value="ABC_transporter-like_ATP-bd"/>
</dbReference>
<dbReference type="InterPro" id="IPR003593">
    <property type="entry name" value="AAA+_ATPase"/>
</dbReference>
<evidence type="ECO:0000256" key="6">
    <source>
        <dbReference type="ARBA" id="ARBA00022840"/>
    </source>
</evidence>
<dbReference type="GO" id="GO:0005524">
    <property type="term" value="F:ATP binding"/>
    <property type="evidence" value="ECO:0007669"/>
    <property type="project" value="UniProtKB-KW"/>
</dbReference>
<evidence type="ECO:0000259" key="10">
    <source>
        <dbReference type="PROSITE" id="PS50893"/>
    </source>
</evidence>
<dbReference type="Gene3D" id="1.20.1560.10">
    <property type="entry name" value="ABC transporter type 1, transmembrane domain"/>
    <property type="match status" value="1"/>
</dbReference>
<accession>A0A4R2TQK9</accession>
<dbReference type="PROSITE" id="PS00211">
    <property type="entry name" value="ABC_TRANSPORTER_1"/>
    <property type="match status" value="1"/>
</dbReference>
<feature type="transmembrane region" description="Helical" evidence="9">
    <location>
        <begin position="52"/>
        <end position="80"/>
    </location>
</feature>
<dbReference type="FunFam" id="3.40.50.300:FF:000221">
    <property type="entry name" value="Multidrug ABC transporter ATP-binding protein"/>
    <property type="match status" value="1"/>
</dbReference>
<dbReference type="SMART" id="SM00382">
    <property type="entry name" value="AAA"/>
    <property type="match status" value="1"/>
</dbReference>
<keyword evidence="3" id="KW-1003">Cell membrane</keyword>
<dbReference type="Gene3D" id="3.40.50.300">
    <property type="entry name" value="P-loop containing nucleotide triphosphate hydrolases"/>
    <property type="match status" value="1"/>
</dbReference>
<dbReference type="Pfam" id="PF00664">
    <property type="entry name" value="ABC_membrane"/>
    <property type="match status" value="1"/>
</dbReference>
<evidence type="ECO:0000256" key="4">
    <source>
        <dbReference type="ARBA" id="ARBA00022692"/>
    </source>
</evidence>
<dbReference type="InterPro" id="IPR036640">
    <property type="entry name" value="ABC1_TM_sf"/>
</dbReference>
<evidence type="ECO:0000256" key="7">
    <source>
        <dbReference type="ARBA" id="ARBA00022989"/>
    </source>
</evidence>
<dbReference type="PANTHER" id="PTHR43394">
    <property type="entry name" value="ATP-DEPENDENT PERMEASE MDL1, MITOCHONDRIAL"/>
    <property type="match status" value="1"/>
</dbReference>
<keyword evidence="8 9" id="KW-0472">Membrane</keyword>
<dbReference type="PROSITE" id="PS50893">
    <property type="entry name" value="ABC_TRANSPORTER_2"/>
    <property type="match status" value="1"/>
</dbReference>
<dbReference type="PROSITE" id="PS50929">
    <property type="entry name" value="ABC_TM1F"/>
    <property type="match status" value="1"/>
</dbReference>
<name>A0A4R2TQK9_9FIRM</name>
<dbReference type="EMBL" id="SLYC01000033">
    <property type="protein sequence ID" value="TCP99768.1"/>
    <property type="molecule type" value="Genomic_DNA"/>
</dbReference>
<dbReference type="CDD" id="cd18548">
    <property type="entry name" value="ABC_6TM_Tm287_like"/>
    <property type="match status" value="1"/>
</dbReference>
<dbReference type="SUPFAM" id="SSF52540">
    <property type="entry name" value="P-loop containing nucleoside triphosphate hydrolases"/>
    <property type="match status" value="1"/>
</dbReference>
<dbReference type="GO" id="GO:0015421">
    <property type="term" value="F:ABC-type oligopeptide transporter activity"/>
    <property type="evidence" value="ECO:0007669"/>
    <property type="project" value="TreeGrafter"/>
</dbReference>
<comment type="subcellular location">
    <subcellularLocation>
        <location evidence="1">Cell membrane</location>
        <topology evidence="1">Multi-pass membrane protein</topology>
    </subcellularLocation>
</comment>
<keyword evidence="5" id="KW-0547">Nucleotide-binding</keyword>
<dbReference type="PANTHER" id="PTHR43394:SF1">
    <property type="entry name" value="ATP-BINDING CASSETTE SUB-FAMILY B MEMBER 10, MITOCHONDRIAL"/>
    <property type="match status" value="1"/>
</dbReference>
<feature type="domain" description="ABC transporter" evidence="10">
    <location>
        <begin position="333"/>
        <end position="566"/>
    </location>
</feature>
<keyword evidence="4 9" id="KW-0812">Transmembrane</keyword>
<dbReference type="InterPro" id="IPR039421">
    <property type="entry name" value="Type_1_exporter"/>
</dbReference>
<reference evidence="12 13" key="1">
    <citation type="submission" date="2019-03" db="EMBL/GenBank/DDBJ databases">
        <title>Genomic Encyclopedia of Type Strains, Phase IV (KMG-IV): sequencing the most valuable type-strain genomes for metagenomic binning, comparative biology and taxonomic classification.</title>
        <authorList>
            <person name="Goeker M."/>
        </authorList>
    </citation>
    <scope>NUCLEOTIDE SEQUENCE [LARGE SCALE GENOMIC DNA]</scope>
    <source>
        <strain evidence="12 13">DSM 100013</strain>
    </source>
</reference>
<protein>
    <submittedName>
        <fullName evidence="12">ATP-binding cassette subfamily B protein</fullName>
    </submittedName>
</protein>
<evidence type="ECO:0000256" key="9">
    <source>
        <dbReference type="SAM" id="Phobius"/>
    </source>
</evidence>
<dbReference type="Proteomes" id="UP000295504">
    <property type="component" value="Unassembled WGS sequence"/>
</dbReference>
<feature type="transmembrane region" description="Helical" evidence="9">
    <location>
        <begin position="155"/>
        <end position="174"/>
    </location>
</feature>
<keyword evidence="2" id="KW-0813">Transport</keyword>
<sequence length="573" mass="63575">MKKLIFYLKPYIKLVILAPLLMLFEVSAELIQPLLMASIVDYGIKTGDIVFIMRTGAIMIGVVIIGALGGVGSTICASFVSQNYGADLRMDLFKNIQAFSFTNIDSFKSSSLITRLTNDVVLLQNVIQSSLRIVLRAPIFIIGGLAIAFRINARLALIMVLIVPVIGLVSVIVMRKAFPMFKKVQRGLDKVNSVIQENLAGVKVVKAFMRMEFEKKRFNKSNEELMDSMIQATRLAAIILPLMILLMNLSIVAVVWFGGVQVNLGNMQVGEVLAFINYMTQILFSLMMVAFMLMFASRAKASVDRVIEVLETEPSINDNKLYTNEKLIIHGNICFKNVYFKYENKEVLTNINLNIKSGETLGIIGSTGTGKTTLVNLIARFYDVTSGEILIDGNNVKNIPLKQLRENISMVLQEPILFSGTIVENILWGRENASMDEVIYSTKMAQAHDFIEKFTEGYNTVLGQRGVNLSGGQKQRISIARALLKKPKILVLDDSTSAVDMITEVKILNALKEQLSDVTKIIIAQRISSIIEADKIVVLEQGSIVSIGSHKELVEHSAIYKEIYNSQIGEAVN</sequence>
<dbReference type="SUPFAM" id="SSF90123">
    <property type="entry name" value="ABC transporter transmembrane region"/>
    <property type="match status" value="1"/>
</dbReference>
<evidence type="ECO:0000256" key="8">
    <source>
        <dbReference type="ARBA" id="ARBA00023136"/>
    </source>
</evidence>
<evidence type="ECO:0000313" key="13">
    <source>
        <dbReference type="Proteomes" id="UP000295504"/>
    </source>
</evidence>
<evidence type="ECO:0000256" key="2">
    <source>
        <dbReference type="ARBA" id="ARBA00022448"/>
    </source>
</evidence>
<dbReference type="GO" id="GO:0005886">
    <property type="term" value="C:plasma membrane"/>
    <property type="evidence" value="ECO:0007669"/>
    <property type="project" value="UniProtKB-SubCell"/>
</dbReference>
<keyword evidence="7 9" id="KW-1133">Transmembrane helix</keyword>
<keyword evidence="6 12" id="KW-0067">ATP-binding</keyword>
<dbReference type="InterPro" id="IPR017871">
    <property type="entry name" value="ABC_transporter-like_CS"/>
</dbReference>
<dbReference type="AlphaFoldDB" id="A0A4R2TQK9"/>
<organism evidence="12 13">
    <name type="scientific">Serpentinicella alkaliphila</name>
    <dbReference type="NCBI Taxonomy" id="1734049"/>
    <lineage>
        <taxon>Bacteria</taxon>
        <taxon>Bacillati</taxon>
        <taxon>Bacillota</taxon>
        <taxon>Clostridia</taxon>
        <taxon>Peptostreptococcales</taxon>
        <taxon>Natronincolaceae</taxon>
        <taxon>Serpentinicella</taxon>
    </lineage>
</organism>
<proteinExistence type="predicted"/>
<dbReference type="GO" id="GO:0016887">
    <property type="term" value="F:ATP hydrolysis activity"/>
    <property type="evidence" value="ECO:0007669"/>
    <property type="project" value="InterPro"/>
</dbReference>
<feature type="transmembrane region" description="Helical" evidence="9">
    <location>
        <begin position="235"/>
        <end position="258"/>
    </location>
</feature>
<comment type="caution">
    <text evidence="12">The sequence shown here is derived from an EMBL/GenBank/DDBJ whole genome shotgun (WGS) entry which is preliminary data.</text>
</comment>
<dbReference type="InterPro" id="IPR027417">
    <property type="entry name" value="P-loop_NTPase"/>
</dbReference>
<dbReference type="OrthoDB" id="9762778at2"/>
<keyword evidence="13" id="KW-1185">Reference proteome</keyword>
<dbReference type="RefSeq" id="WP_132849109.1">
    <property type="nucleotide sequence ID" value="NZ_CP058648.1"/>
</dbReference>
<feature type="transmembrane region" description="Helical" evidence="9">
    <location>
        <begin position="133"/>
        <end position="149"/>
    </location>
</feature>
<dbReference type="Pfam" id="PF00005">
    <property type="entry name" value="ABC_tran"/>
    <property type="match status" value="1"/>
</dbReference>
<evidence type="ECO:0000313" key="12">
    <source>
        <dbReference type="EMBL" id="TCP99768.1"/>
    </source>
</evidence>
<feature type="transmembrane region" description="Helical" evidence="9">
    <location>
        <begin position="278"/>
        <end position="296"/>
    </location>
</feature>
<evidence type="ECO:0000256" key="3">
    <source>
        <dbReference type="ARBA" id="ARBA00022475"/>
    </source>
</evidence>
<dbReference type="InterPro" id="IPR011527">
    <property type="entry name" value="ABC1_TM_dom"/>
</dbReference>